<name>A0A1I4KXQ2_9PROT</name>
<dbReference type="EMBL" id="FOUB01000005">
    <property type="protein sequence ID" value="SFL83545.1"/>
    <property type="molecule type" value="Genomic_DNA"/>
</dbReference>
<reference evidence="2" key="1">
    <citation type="submission" date="2016-10" db="EMBL/GenBank/DDBJ databases">
        <authorList>
            <person name="Varghese N."/>
            <person name="Submissions S."/>
        </authorList>
    </citation>
    <scope>NUCLEOTIDE SEQUENCE [LARGE SCALE GENOMIC DNA]</scope>
    <source>
        <strain evidence="2">Nm44</strain>
    </source>
</reference>
<sequence>MTAISTKSNEGALVITTNDGHLDSASAVLLLKATNPEYNQPVLHIKQAGEHGGAASIRIDDQNPDIEFVETDQIAPAEKYEIAVQSDKLQINGRNASDTSFETIAVFQRRAVGGNIGLGTTSQFGAGQGVIAIANASVAPSVNPADGGILLVEDGALMYRGSKGTVTRIAPA</sequence>
<keyword evidence="2" id="KW-1185">Reference proteome</keyword>
<evidence type="ECO:0000313" key="2">
    <source>
        <dbReference type="Proteomes" id="UP000183287"/>
    </source>
</evidence>
<dbReference type="OrthoDB" id="3870358at2"/>
<protein>
    <submittedName>
        <fullName evidence="1">Uncharacterized protein</fullName>
    </submittedName>
</protein>
<evidence type="ECO:0000313" key="1">
    <source>
        <dbReference type="EMBL" id="SFL83545.1"/>
    </source>
</evidence>
<proteinExistence type="predicted"/>
<dbReference type="AlphaFoldDB" id="A0A1I4KXQ2"/>
<dbReference type="Proteomes" id="UP000183287">
    <property type="component" value="Unassembled WGS sequence"/>
</dbReference>
<accession>A0A1I4KXQ2</accession>
<gene>
    <name evidence="1" type="ORF">SAMN05421863_100558</name>
</gene>
<organism evidence="1 2">
    <name type="scientific">Nitrosomonas communis</name>
    <dbReference type="NCBI Taxonomy" id="44574"/>
    <lineage>
        <taxon>Bacteria</taxon>
        <taxon>Pseudomonadati</taxon>
        <taxon>Pseudomonadota</taxon>
        <taxon>Betaproteobacteria</taxon>
        <taxon>Nitrosomonadales</taxon>
        <taxon>Nitrosomonadaceae</taxon>
        <taxon>Nitrosomonas</taxon>
    </lineage>
</organism>
<dbReference type="RefSeq" id="WP_074903694.1">
    <property type="nucleotide sequence ID" value="NZ_FOUB01000005.1"/>
</dbReference>